<sequence>MTERLSPTEQLTSPAPSTRSDRRAWLGLLVVLGPVLLVAMDNSILHLAMPRISESLSPSAGQALWILDVYGFVVGSLLITFGSVGDRYGRLRLMTVGAVVFGAASAGAALSSSPEALIAFRALMGIGGATLLPSGLAVISELFRDPRRRAQAIGIFAATFATGFAIGPVTGGLLLSVFPWGSVFLINLPVVVLFLVFAPTVLREVRGTRPGRVDVLSVVLSSAGLLLTVYTLKDAASHGLGWHQALTGLAGIALVWWFLRRQHRLEHPLVELGLFRERVFAFAIVTGLLSLLVWAAASYLTGIYLQSVLGLDVLTAALLAVPGALVLTVTCVVTPRFFERIGRRIALAAAHLFAGAGLALLLLAGTESGVGWFVASTMIAGIGYGISFSAVADVAVSAVPPERAGAAAAIAETSNELGNALGISLLGATAALVFRLSGPDVAGTLNETLAVPGLAEGAAESARAAFLSGMHVAVVIGSAVSFAVGLLILRLVPRAARVSQAAPASRRVR</sequence>
<feature type="transmembrane region" description="Helical" evidence="7">
    <location>
        <begin position="64"/>
        <end position="84"/>
    </location>
</feature>
<feature type="transmembrane region" description="Helical" evidence="7">
    <location>
        <begin position="370"/>
        <end position="396"/>
    </location>
</feature>
<dbReference type="Gene3D" id="1.20.1720.10">
    <property type="entry name" value="Multidrug resistance protein D"/>
    <property type="match status" value="1"/>
</dbReference>
<evidence type="ECO:0000256" key="5">
    <source>
        <dbReference type="ARBA" id="ARBA00022989"/>
    </source>
</evidence>
<feature type="transmembrane region" description="Helical" evidence="7">
    <location>
        <begin position="91"/>
        <end position="110"/>
    </location>
</feature>
<protein>
    <submittedName>
        <fullName evidence="9">MFS transporter</fullName>
    </submittedName>
</protein>
<dbReference type="RefSeq" id="WP_254417590.1">
    <property type="nucleotide sequence ID" value="NZ_BAAAJB010000077.1"/>
</dbReference>
<feature type="transmembrane region" description="Helical" evidence="7">
    <location>
        <begin position="180"/>
        <end position="201"/>
    </location>
</feature>
<gene>
    <name evidence="9" type="ORF">NE857_22735</name>
</gene>
<evidence type="ECO:0000256" key="6">
    <source>
        <dbReference type="ARBA" id="ARBA00023136"/>
    </source>
</evidence>
<feature type="transmembrane region" description="Helical" evidence="7">
    <location>
        <begin position="213"/>
        <end position="230"/>
    </location>
</feature>
<feature type="transmembrane region" description="Helical" evidence="7">
    <location>
        <begin position="116"/>
        <end position="140"/>
    </location>
</feature>
<evidence type="ECO:0000256" key="4">
    <source>
        <dbReference type="ARBA" id="ARBA00022692"/>
    </source>
</evidence>
<evidence type="ECO:0000313" key="10">
    <source>
        <dbReference type="Proteomes" id="UP001055940"/>
    </source>
</evidence>
<keyword evidence="3" id="KW-1003">Cell membrane</keyword>
<dbReference type="InterPro" id="IPR011701">
    <property type="entry name" value="MFS"/>
</dbReference>
<dbReference type="Pfam" id="PF07690">
    <property type="entry name" value="MFS_1"/>
    <property type="match status" value="1"/>
</dbReference>
<dbReference type="PROSITE" id="PS50850">
    <property type="entry name" value="MFS"/>
    <property type="match status" value="1"/>
</dbReference>
<feature type="transmembrane region" description="Helical" evidence="7">
    <location>
        <begin position="242"/>
        <end position="259"/>
    </location>
</feature>
<feature type="transmembrane region" description="Helical" evidence="7">
    <location>
        <begin position="313"/>
        <end position="333"/>
    </location>
</feature>
<feature type="transmembrane region" description="Helical" evidence="7">
    <location>
        <begin position="24"/>
        <end position="44"/>
    </location>
</feature>
<comment type="subcellular location">
    <subcellularLocation>
        <location evidence="1">Cell membrane</location>
        <topology evidence="1">Multi-pass membrane protein</topology>
    </subcellularLocation>
</comment>
<evidence type="ECO:0000259" key="8">
    <source>
        <dbReference type="PROSITE" id="PS50850"/>
    </source>
</evidence>
<dbReference type="Gene3D" id="1.20.1250.20">
    <property type="entry name" value="MFS general substrate transporter like domains"/>
    <property type="match status" value="1"/>
</dbReference>
<feature type="transmembrane region" description="Helical" evidence="7">
    <location>
        <begin position="345"/>
        <end position="364"/>
    </location>
</feature>
<dbReference type="CDD" id="cd17321">
    <property type="entry name" value="MFS_MMR_MDR_like"/>
    <property type="match status" value="1"/>
</dbReference>
<dbReference type="PANTHER" id="PTHR42718">
    <property type="entry name" value="MAJOR FACILITATOR SUPERFAMILY MULTIDRUG TRANSPORTER MFSC"/>
    <property type="match status" value="1"/>
</dbReference>
<keyword evidence="2" id="KW-0813">Transport</keyword>
<keyword evidence="4 7" id="KW-0812">Transmembrane</keyword>
<keyword evidence="10" id="KW-1185">Reference proteome</keyword>
<keyword evidence="5 7" id="KW-1133">Transmembrane helix</keyword>
<evidence type="ECO:0000256" key="7">
    <source>
        <dbReference type="SAM" id="Phobius"/>
    </source>
</evidence>
<dbReference type="EMBL" id="CP099837">
    <property type="protein sequence ID" value="USY18129.1"/>
    <property type="molecule type" value="Genomic_DNA"/>
</dbReference>
<feature type="transmembrane region" description="Helical" evidence="7">
    <location>
        <begin position="417"/>
        <end position="436"/>
    </location>
</feature>
<feature type="transmembrane region" description="Helical" evidence="7">
    <location>
        <begin position="279"/>
        <end position="301"/>
    </location>
</feature>
<dbReference type="PANTHER" id="PTHR42718:SF47">
    <property type="entry name" value="METHYL VIOLOGEN RESISTANCE PROTEIN SMVA"/>
    <property type="match status" value="1"/>
</dbReference>
<name>A0ABY5D4J1_9ACTN</name>
<feature type="transmembrane region" description="Helical" evidence="7">
    <location>
        <begin position="464"/>
        <end position="489"/>
    </location>
</feature>
<feature type="domain" description="Major facilitator superfamily (MFS) profile" evidence="8">
    <location>
        <begin position="27"/>
        <end position="496"/>
    </location>
</feature>
<dbReference type="InterPro" id="IPR036259">
    <property type="entry name" value="MFS_trans_sf"/>
</dbReference>
<organism evidence="9 10">
    <name type="scientific">Nocardiopsis exhalans</name>
    <dbReference type="NCBI Taxonomy" id="163604"/>
    <lineage>
        <taxon>Bacteria</taxon>
        <taxon>Bacillati</taxon>
        <taxon>Actinomycetota</taxon>
        <taxon>Actinomycetes</taxon>
        <taxon>Streptosporangiales</taxon>
        <taxon>Nocardiopsidaceae</taxon>
        <taxon>Nocardiopsis</taxon>
    </lineage>
</organism>
<dbReference type="InterPro" id="IPR020846">
    <property type="entry name" value="MFS_dom"/>
</dbReference>
<evidence type="ECO:0000256" key="1">
    <source>
        <dbReference type="ARBA" id="ARBA00004651"/>
    </source>
</evidence>
<reference evidence="9" key="1">
    <citation type="submission" date="2022-06" db="EMBL/GenBank/DDBJ databases">
        <authorList>
            <person name="Ping M."/>
        </authorList>
    </citation>
    <scope>NUCLEOTIDE SEQUENCE</scope>
    <source>
        <strain evidence="9">JCM11759T</strain>
    </source>
</reference>
<evidence type="ECO:0000256" key="2">
    <source>
        <dbReference type="ARBA" id="ARBA00022448"/>
    </source>
</evidence>
<proteinExistence type="predicted"/>
<evidence type="ECO:0000256" key="3">
    <source>
        <dbReference type="ARBA" id="ARBA00022475"/>
    </source>
</evidence>
<feature type="transmembrane region" description="Helical" evidence="7">
    <location>
        <begin position="152"/>
        <end position="174"/>
    </location>
</feature>
<dbReference type="SUPFAM" id="SSF103473">
    <property type="entry name" value="MFS general substrate transporter"/>
    <property type="match status" value="1"/>
</dbReference>
<accession>A0ABY5D4J1</accession>
<keyword evidence="6 7" id="KW-0472">Membrane</keyword>
<dbReference type="Proteomes" id="UP001055940">
    <property type="component" value="Chromosome"/>
</dbReference>
<evidence type="ECO:0000313" key="9">
    <source>
        <dbReference type="EMBL" id="USY18129.1"/>
    </source>
</evidence>